<protein>
    <submittedName>
        <fullName evidence="1">Uncharacterized protein</fullName>
    </submittedName>
</protein>
<organism evidence="1">
    <name type="scientific">Arundo donax</name>
    <name type="common">Giant reed</name>
    <name type="synonym">Donax arundinaceus</name>
    <dbReference type="NCBI Taxonomy" id="35708"/>
    <lineage>
        <taxon>Eukaryota</taxon>
        <taxon>Viridiplantae</taxon>
        <taxon>Streptophyta</taxon>
        <taxon>Embryophyta</taxon>
        <taxon>Tracheophyta</taxon>
        <taxon>Spermatophyta</taxon>
        <taxon>Magnoliopsida</taxon>
        <taxon>Liliopsida</taxon>
        <taxon>Poales</taxon>
        <taxon>Poaceae</taxon>
        <taxon>PACMAD clade</taxon>
        <taxon>Arundinoideae</taxon>
        <taxon>Arundineae</taxon>
        <taxon>Arundo</taxon>
    </lineage>
</organism>
<dbReference type="AlphaFoldDB" id="A0A0A9CAZ4"/>
<name>A0A0A9CAZ4_ARUDO</name>
<reference evidence="1" key="2">
    <citation type="journal article" date="2015" name="Data Brief">
        <title>Shoot transcriptome of the giant reed, Arundo donax.</title>
        <authorList>
            <person name="Barrero R.A."/>
            <person name="Guerrero F.D."/>
            <person name="Moolhuijzen P."/>
            <person name="Goolsby J.A."/>
            <person name="Tidwell J."/>
            <person name="Bellgard S.E."/>
            <person name="Bellgard M.I."/>
        </authorList>
    </citation>
    <scope>NUCLEOTIDE SEQUENCE</scope>
    <source>
        <tissue evidence="1">Shoot tissue taken approximately 20 cm above the soil surface</tissue>
    </source>
</reference>
<proteinExistence type="predicted"/>
<evidence type="ECO:0000313" key="1">
    <source>
        <dbReference type="EMBL" id="JAD73494.1"/>
    </source>
</evidence>
<dbReference type="EMBL" id="GBRH01224401">
    <property type="protein sequence ID" value="JAD73494.1"/>
    <property type="molecule type" value="Transcribed_RNA"/>
</dbReference>
<sequence>MNLWLPDKFLAVVVVKTFYAFAFKLKP</sequence>
<accession>A0A0A9CAZ4</accession>
<reference evidence="1" key="1">
    <citation type="submission" date="2014-09" db="EMBL/GenBank/DDBJ databases">
        <authorList>
            <person name="Magalhaes I.L.F."/>
            <person name="Oliveira U."/>
            <person name="Santos F.R."/>
            <person name="Vidigal T.H.D.A."/>
            <person name="Brescovit A.D."/>
            <person name="Santos A.J."/>
        </authorList>
    </citation>
    <scope>NUCLEOTIDE SEQUENCE</scope>
    <source>
        <tissue evidence="1">Shoot tissue taken approximately 20 cm above the soil surface</tissue>
    </source>
</reference>